<evidence type="ECO:0000313" key="1">
    <source>
        <dbReference type="EMBL" id="EKE28749.1"/>
    </source>
</evidence>
<protein>
    <submittedName>
        <fullName evidence="1">Uncharacterized protein</fullName>
    </submittedName>
</protein>
<organism evidence="1">
    <name type="scientific">uncultured bacterium</name>
    <name type="common">gcode 4</name>
    <dbReference type="NCBI Taxonomy" id="1234023"/>
    <lineage>
        <taxon>Bacteria</taxon>
        <taxon>environmental samples</taxon>
    </lineage>
</organism>
<accession>K2GER5</accession>
<comment type="caution">
    <text evidence="1">The sequence shown here is derived from an EMBL/GenBank/DDBJ whole genome shotgun (WGS) entry which is preliminary data.</text>
</comment>
<sequence>MNKDKWGIYHGWEDLIFWNLKNILTLQKNWNVWIWTSTPQANLTIQNETDGSDTITQLRSSDSGFGTNQELRVDFQQTLTTTARQSMAYFGPDWWFNFYWYVSWLNATPILTMRGNSKVWIWTTNPWTKLDIKSTRTSGNNENLITLSDPVTWLQTPGFGTRILWSSNAGNALSAIGFEAGTTWTNNDTQLSFYTQSSAGGLAQRMVVNQVGNIWIWVSNPWSKLEVKWDIKIKWVSGWWWTPIDLWLNINWGNGWATSLVLCSMNHGAWDNTISAIYMIRSGYDWNNYWRYYLWWSSDYVTFTIDWSWNLFYTWPAWNNQCSVFKSSR</sequence>
<proteinExistence type="predicted"/>
<name>K2GER5_9BACT</name>
<dbReference type="AlphaFoldDB" id="K2GER5"/>
<reference evidence="1" key="1">
    <citation type="journal article" date="2012" name="Science">
        <title>Fermentation, hydrogen, and sulfur metabolism in multiple uncultivated bacterial phyla.</title>
        <authorList>
            <person name="Wrighton K.C."/>
            <person name="Thomas B.C."/>
            <person name="Sharon I."/>
            <person name="Miller C.S."/>
            <person name="Castelle C.J."/>
            <person name="VerBerkmoes N.C."/>
            <person name="Wilkins M.J."/>
            <person name="Hettich R.L."/>
            <person name="Lipton M.S."/>
            <person name="Williams K.H."/>
            <person name="Long P.E."/>
            <person name="Banfield J.F."/>
        </authorList>
    </citation>
    <scope>NUCLEOTIDE SEQUENCE [LARGE SCALE GENOMIC DNA]</scope>
</reference>
<dbReference type="EMBL" id="AMFJ01000294">
    <property type="protein sequence ID" value="EKE28749.1"/>
    <property type="molecule type" value="Genomic_DNA"/>
</dbReference>
<gene>
    <name evidence="1" type="ORF">ACD_3C00020G0001</name>
</gene>